<keyword evidence="3" id="KW-1003">Cell membrane</keyword>
<keyword evidence="11" id="KW-0614">Plasmid</keyword>
<dbReference type="EMBL" id="CP040820">
    <property type="protein sequence ID" value="QDL94503.1"/>
    <property type="molecule type" value="Genomic_DNA"/>
</dbReference>
<feature type="transmembrane region" description="Helical" evidence="9">
    <location>
        <begin position="107"/>
        <end position="128"/>
    </location>
</feature>
<name>A0A5B8G608_9RHOB</name>
<comment type="subcellular location">
    <subcellularLocation>
        <location evidence="1 9">Cell inner membrane</location>
        <topology evidence="1 9">Multi-pass membrane protein</topology>
    </subcellularLocation>
</comment>
<keyword evidence="4 9" id="KW-0997">Cell inner membrane</keyword>
<proteinExistence type="inferred from homology"/>
<evidence type="ECO:0000259" key="10">
    <source>
        <dbReference type="Pfam" id="PF04290"/>
    </source>
</evidence>
<feature type="domain" description="Tripartite ATP-independent periplasmic transporters DctQ component" evidence="10">
    <location>
        <begin position="46"/>
        <end position="176"/>
    </location>
</feature>
<feature type="transmembrane region" description="Helical" evidence="9">
    <location>
        <begin position="34"/>
        <end position="56"/>
    </location>
</feature>
<dbReference type="PANTHER" id="PTHR35011:SF2">
    <property type="entry name" value="2,3-DIKETO-L-GULONATE TRAP TRANSPORTER SMALL PERMEASE PROTEIN YIAM"/>
    <property type="match status" value="1"/>
</dbReference>
<comment type="similarity">
    <text evidence="8 9">Belongs to the TRAP transporter small permease family.</text>
</comment>
<gene>
    <name evidence="11" type="ORF">FDP22_21810</name>
</gene>
<sequence length="180" mass="18994">MHDRSSGPGVTTAPSRPAPLFPDRMVGGLIRSCGALSTALILCVFVQIVVAVTRRYLFDRPLQWSDELIGYALVAIVMLGAGEALRRGDHIAIDLAAANLRGRAARAQAAVSCLAVIAFAGVLGVSIWDSIVFARSFGSYSVGYIEVQTWIPQVPVVAGAVLLALAAALRLWQILRGPAA</sequence>
<evidence type="ECO:0000256" key="8">
    <source>
        <dbReference type="ARBA" id="ARBA00038436"/>
    </source>
</evidence>
<evidence type="ECO:0000256" key="3">
    <source>
        <dbReference type="ARBA" id="ARBA00022475"/>
    </source>
</evidence>
<evidence type="ECO:0000256" key="7">
    <source>
        <dbReference type="ARBA" id="ARBA00023136"/>
    </source>
</evidence>
<dbReference type="OrthoDB" id="4250245at2"/>
<dbReference type="Proteomes" id="UP000305888">
    <property type="component" value="Plasmid pD4M1B"/>
</dbReference>
<dbReference type="PANTHER" id="PTHR35011">
    <property type="entry name" value="2,3-DIKETO-L-GULONATE TRAP TRANSPORTER SMALL PERMEASE PROTEIN YIAM"/>
    <property type="match status" value="1"/>
</dbReference>
<keyword evidence="2 9" id="KW-0813">Transport</keyword>
<keyword evidence="12" id="KW-1185">Reference proteome</keyword>
<geneLocation type="plasmid" evidence="12">
    <name>pd4m1b</name>
</geneLocation>
<accession>A0A5B8G608</accession>
<evidence type="ECO:0000256" key="2">
    <source>
        <dbReference type="ARBA" id="ARBA00022448"/>
    </source>
</evidence>
<dbReference type="AlphaFoldDB" id="A0A5B8G608"/>
<dbReference type="InterPro" id="IPR055348">
    <property type="entry name" value="DctQ"/>
</dbReference>
<keyword evidence="5 9" id="KW-0812">Transmembrane</keyword>
<keyword evidence="6 9" id="KW-1133">Transmembrane helix</keyword>
<keyword evidence="7 9" id="KW-0472">Membrane</keyword>
<dbReference type="GO" id="GO:0005886">
    <property type="term" value="C:plasma membrane"/>
    <property type="evidence" value="ECO:0007669"/>
    <property type="project" value="UniProtKB-SubCell"/>
</dbReference>
<feature type="transmembrane region" description="Helical" evidence="9">
    <location>
        <begin position="150"/>
        <end position="172"/>
    </location>
</feature>
<reference evidence="11 12" key="1">
    <citation type="submission" date="2019-06" db="EMBL/GenBank/DDBJ databases">
        <title>Genome sequence of Rhodobacteraceae bacterium D4M1.</title>
        <authorList>
            <person name="Cao J."/>
        </authorList>
    </citation>
    <scope>NUCLEOTIDE SEQUENCE [LARGE SCALE GENOMIC DNA]</scope>
    <source>
        <strain evidence="11 12">D4M1</strain>
        <plasmid evidence="12">pd4m1b</plasmid>
    </source>
</reference>
<dbReference type="InterPro" id="IPR007387">
    <property type="entry name" value="TRAP_DctQ"/>
</dbReference>
<comment type="caution">
    <text evidence="9">Lacks conserved residue(s) required for the propagation of feature annotation.</text>
</comment>
<evidence type="ECO:0000313" key="11">
    <source>
        <dbReference type="EMBL" id="QDL94503.1"/>
    </source>
</evidence>
<evidence type="ECO:0000256" key="6">
    <source>
        <dbReference type="ARBA" id="ARBA00022989"/>
    </source>
</evidence>
<dbReference type="RefSeq" id="WP_138576072.1">
    <property type="nucleotide sequence ID" value="NZ_CP040820.1"/>
</dbReference>
<dbReference type="Pfam" id="PF04290">
    <property type="entry name" value="DctQ"/>
    <property type="match status" value="1"/>
</dbReference>
<dbReference type="KEGG" id="ppru:FDP22_21810"/>
<dbReference type="GO" id="GO:0015740">
    <property type="term" value="P:C4-dicarboxylate transport"/>
    <property type="evidence" value="ECO:0007669"/>
    <property type="project" value="TreeGrafter"/>
</dbReference>
<protein>
    <recommendedName>
        <fullName evidence="9">TRAP transporter small permease protein</fullName>
    </recommendedName>
</protein>
<evidence type="ECO:0000256" key="1">
    <source>
        <dbReference type="ARBA" id="ARBA00004429"/>
    </source>
</evidence>
<comment type="subunit">
    <text evidence="9">The complex comprises the extracytoplasmic solute receptor protein and the two transmembrane proteins.</text>
</comment>
<evidence type="ECO:0000313" key="12">
    <source>
        <dbReference type="Proteomes" id="UP000305888"/>
    </source>
</evidence>
<evidence type="ECO:0000256" key="9">
    <source>
        <dbReference type="RuleBase" id="RU369079"/>
    </source>
</evidence>
<evidence type="ECO:0000256" key="5">
    <source>
        <dbReference type="ARBA" id="ARBA00022692"/>
    </source>
</evidence>
<comment type="function">
    <text evidence="9">Part of the tripartite ATP-independent periplasmic (TRAP) transport system.</text>
</comment>
<evidence type="ECO:0000256" key="4">
    <source>
        <dbReference type="ARBA" id="ARBA00022519"/>
    </source>
</evidence>
<organism evidence="11 12">
    <name type="scientific">Paroceanicella profunda</name>
    <dbReference type="NCBI Taxonomy" id="2579971"/>
    <lineage>
        <taxon>Bacteria</taxon>
        <taxon>Pseudomonadati</taxon>
        <taxon>Pseudomonadota</taxon>
        <taxon>Alphaproteobacteria</taxon>
        <taxon>Rhodobacterales</taxon>
        <taxon>Paracoccaceae</taxon>
        <taxon>Paroceanicella</taxon>
    </lineage>
</organism>
<dbReference type="GO" id="GO:0022857">
    <property type="term" value="F:transmembrane transporter activity"/>
    <property type="evidence" value="ECO:0007669"/>
    <property type="project" value="UniProtKB-UniRule"/>
</dbReference>